<proteinExistence type="inferred from homology"/>
<name>A0AAW6T8R1_9MICO</name>
<comment type="similarity">
    <text evidence="1 4">Belongs to the PstS family.</text>
</comment>
<feature type="domain" description="PBP" evidence="6">
    <location>
        <begin position="34"/>
        <end position="327"/>
    </location>
</feature>
<dbReference type="PANTHER" id="PTHR42996">
    <property type="entry name" value="PHOSPHATE-BINDING PROTEIN PSTS"/>
    <property type="match status" value="1"/>
</dbReference>
<dbReference type="Pfam" id="PF12849">
    <property type="entry name" value="PBP_like_2"/>
    <property type="match status" value="1"/>
</dbReference>
<evidence type="ECO:0000256" key="3">
    <source>
        <dbReference type="ARBA" id="ARBA00022592"/>
    </source>
</evidence>
<accession>A0AAW6T8R1</accession>
<protein>
    <recommendedName>
        <fullName evidence="4">Phosphate-binding protein</fullName>
    </recommendedName>
</protein>
<evidence type="ECO:0000256" key="4">
    <source>
        <dbReference type="PIRNR" id="PIRNR002756"/>
    </source>
</evidence>
<evidence type="ECO:0000313" key="7">
    <source>
        <dbReference type="EMBL" id="MDI2098719.1"/>
    </source>
</evidence>
<evidence type="ECO:0000313" key="8">
    <source>
        <dbReference type="Proteomes" id="UP001321506"/>
    </source>
</evidence>
<dbReference type="SUPFAM" id="SSF53850">
    <property type="entry name" value="Periplasmic binding protein-like II"/>
    <property type="match status" value="1"/>
</dbReference>
<dbReference type="AlphaFoldDB" id="A0AAW6T8R1"/>
<dbReference type="InterPro" id="IPR050962">
    <property type="entry name" value="Phosphate-bind_PstS"/>
</dbReference>
<dbReference type="PIRSF" id="PIRSF002756">
    <property type="entry name" value="PstS"/>
    <property type="match status" value="1"/>
</dbReference>
<evidence type="ECO:0000259" key="6">
    <source>
        <dbReference type="Pfam" id="PF12849"/>
    </source>
</evidence>
<reference evidence="7 8" key="1">
    <citation type="submission" date="2023-04" db="EMBL/GenBank/DDBJ databases">
        <title>Klugiella caeni sp. nov. isolated from the sludge of biochemical tank.</title>
        <authorList>
            <person name="Geng K."/>
        </authorList>
    </citation>
    <scope>NUCLEOTIDE SEQUENCE [LARGE SCALE GENOMIC DNA]</scope>
    <source>
        <strain evidence="7 8">YN-L-19</strain>
    </source>
</reference>
<evidence type="ECO:0000256" key="1">
    <source>
        <dbReference type="ARBA" id="ARBA00008725"/>
    </source>
</evidence>
<evidence type="ECO:0000256" key="2">
    <source>
        <dbReference type="ARBA" id="ARBA00022448"/>
    </source>
</evidence>
<dbReference type="InterPro" id="IPR024370">
    <property type="entry name" value="PBP_domain"/>
</dbReference>
<dbReference type="GO" id="GO:0035435">
    <property type="term" value="P:phosphate ion transmembrane transport"/>
    <property type="evidence" value="ECO:0007669"/>
    <property type="project" value="InterPro"/>
</dbReference>
<dbReference type="GO" id="GO:0042301">
    <property type="term" value="F:phosphate ion binding"/>
    <property type="evidence" value="ECO:0007669"/>
    <property type="project" value="InterPro"/>
</dbReference>
<comment type="caution">
    <text evidence="7">The sequence shown here is derived from an EMBL/GenBank/DDBJ whole genome shotgun (WGS) entry which is preliminary data.</text>
</comment>
<dbReference type="PANTHER" id="PTHR42996:SF1">
    <property type="entry name" value="PHOSPHATE-BINDING PROTEIN PSTS"/>
    <property type="match status" value="1"/>
</dbReference>
<feature type="chain" id="PRO_5043936120" description="Phosphate-binding protein" evidence="5">
    <location>
        <begin position="22"/>
        <end position="357"/>
    </location>
</feature>
<keyword evidence="5" id="KW-0732">Signal</keyword>
<keyword evidence="2 4" id="KW-0813">Transport</keyword>
<dbReference type="InterPro" id="IPR005673">
    <property type="entry name" value="ABC_phos-bd_PstS"/>
</dbReference>
<dbReference type="RefSeq" id="WP_281488497.1">
    <property type="nucleotide sequence ID" value="NZ_JASATX010000002.1"/>
</dbReference>
<dbReference type="Proteomes" id="UP001321506">
    <property type="component" value="Unassembled WGS sequence"/>
</dbReference>
<keyword evidence="3 4" id="KW-0592">Phosphate transport</keyword>
<dbReference type="GO" id="GO:0043190">
    <property type="term" value="C:ATP-binding cassette (ABC) transporter complex"/>
    <property type="evidence" value="ECO:0007669"/>
    <property type="project" value="InterPro"/>
</dbReference>
<sequence length="357" mass="37145">MRRALLVTTAMILVLPLGGCAVNELGLEGKGKYHGTLVGSGASSQQAAQEAWIAGFQSANADATIEYDPSGSGAGRDSFIAGGSMFAGSDRALHIDEIESSHFAACAEGSGIVEVPAYISPIAVVFTLEGIDRLDLDPTTIARIFSGEITRWNAEPIAASNPGVELPDLAITPVHRADDSGVTENFTEYLSVAAADSWPYEPDGVWPITNGEAAPQTSGMVAAVRNGVGTIGYVDASRARGLDAVAVKVGDEFVPYSAEAAAAVVDVSTVEPGRGPADLAFDLDRTPSASGVYPIVLISYLIACQEYREPAIGELARGFFEYVISEEAQRAAQEHAGSAPMSASLQQRAAEAVATIH</sequence>
<dbReference type="CDD" id="cd13565">
    <property type="entry name" value="PBP2_PstS"/>
    <property type="match status" value="1"/>
</dbReference>
<evidence type="ECO:0000256" key="5">
    <source>
        <dbReference type="SAM" id="SignalP"/>
    </source>
</evidence>
<feature type="signal peptide" evidence="5">
    <location>
        <begin position="1"/>
        <end position="21"/>
    </location>
</feature>
<organism evidence="7 8">
    <name type="scientific">Ruicaihuangia caeni</name>
    <dbReference type="NCBI Taxonomy" id="3042517"/>
    <lineage>
        <taxon>Bacteria</taxon>
        <taxon>Bacillati</taxon>
        <taxon>Actinomycetota</taxon>
        <taxon>Actinomycetes</taxon>
        <taxon>Micrococcales</taxon>
        <taxon>Microbacteriaceae</taxon>
        <taxon>Ruicaihuangia</taxon>
    </lineage>
</organism>
<gene>
    <name evidence="7" type="ORF">QF206_07040</name>
</gene>
<dbReference type="Gene3D" id="3.40.190.10">
    <property type="entry name" value="Periplasmic binding protein-like II"/>
    <property type="match status" value="2"/>
</dbReference>
<dbReference type="EMBL" id="JASATX010000002">
    <property type="protein sequence ID" value="MDI2098719.1"/>
    <property type="molecule type" value="Genomic_DNA"/>
</dbReference>
<keyword evidence="8" id="KW-1185">Reference proteome</keyword>